<dbReference type="GO" id="GO:0003676">
    <property type="term" value="F:nucleic acid binding"/>
    <property type="evidence" value="ECO:0007669"/>
    <property type="project" value="InterPro"/>
</dbReference>
<keyword evidence="1" id="KW-0812">Transmembrane</keyword>
<accession>A0A5J4PKA0</accession>
<dbReference type="InterPro" id="IPR044925">
    <property type="entry name" value="His-Me_finger_sf"/>
</dbReference>
<feature type="domain" description="DNA/RNA non-specific endonuclease/pyrophosphatase/phosphodiesterase" evidence="2">
    <location>
        <begin position="66"/>
        <end position="148"/>
    </location>
</feature>
<name>A0A5J4PKA0_9ZZZZ</name>
<comment type="caution">
    <text evidence="3">The sequence shown here is derived from an EMBL/GenBank/DDBJ whole genome shotgun (WGS) entry which is preliminary data.</text>
</comment>
<proteinExistence type="predicted"/>
<dbReference type="Gene3D" id="3.40.570.10">
    <property type="entry name" value="Extracellular Endonuclease, subunit A"/>
    <property type="match status" value="1"/>
</dbReference>
<dbReference type="GO" id="GO:0046872">
    <property type="term" value="F:metal ion binding"/>
    <property type="evidence" value="ECO:0007669"/>
    <property type="project" value="InterPro"/>
</dbReference>
<dbReference type="Pfam" id="PF01223">
    <property type="entry name" value="Endonuclease_NS"/>
    <property type="match status" value="1"/>
</dbReference>
<protein>
    <submittedName>
        <fullName evidence="3">Nuclease</fullName>
        <ecNumber evidence="3">3.1.30.-</ecNumber>
    </submittedName>
</protein>
<reference evidence="3" key="1">
    <citation type="submission" date="2019-03" db="EMBL/GenBank/DDBJ databases">
        <title>Single cell metagenomics reveals metabolic interactions within the superorganism composed of flagellate Streblomastix strix and complex community of Bacteroidetes bacteria on its surface.</title>
        <authorList>
            <person name="Treitli S.C."/>
            <person name="Kolisko M."/>
            <person name="Husnik F."/>
            <person name="Keeling P."/>
            <person name="Hampl V."/>
        </authorList>
    </citation>
    <scope>NUCLEOTIDE SEQUENCE</scope>
    <source>
        <strain evidence="3">STM</strain>
    </source>
</reference>
<dbReference type="GO" id="GO:0004519">
    <property type="term" value="F:endonuclease activity"/>
    <property type="evidence" value="ECO:0007669"/>
    <property type="project" value="TreeGrafter"/>
</dbReference>
<organism evidence="3">
    <name type="scientific">termite gut metagenome</name>
    <dbReference type="NCBI Taxonomy" id="433724"/>
    <lineage>
        <taxon>unclassified sequences</taxon>
        <taxon>metagenomes</taxon>
        <taxon>organismal metagenomes</taxon>
    </lineage>
</organism>
<dbReference type="InterPro" id="IPR001604">
    <property type="entry name" value="Endo_G_ENPP1-like_dom"/>
</dbReference>
<dbReference type="InterPro" id="IPR040255">
    <property type="entry name" value="Non-specific_endonuclease"/>
</dbReference>
<feature type="transmembrane region" description="Helical" evidence="1">
    <location>
        <begin position="21"/>
        <end position="42"/>
    </location>
</feature>
<dbReference type="SUPFAM" id="SSF54060">
    <property type="entry name" value="His-Me finger endonucleases"/>
    <property type="match status" value="1"/>
</dbReference>
<keyword evidence="1" id="KW-1133">Transmembrane helix</keyword>
<evidence type="ECO:0000256" key="1">
    <source>
        <dbReference type="SAM" id="Phobius"/>
    </source>
</evidence>
<dbReference type="GO" id="GO:0016787">
    <property type="term" value="F:hydrolase activity"/>
    <property type="evidence" value="ECO:0007669"/>
    <property type="project" value="UniProtKB-KW"/>
</dbReference>
<dbReference type="PANTHER" id="PTHR13966:SF5">
    <property type="entry name" value="ENDONUCLEASE G, MITOCHONDRIAL"/>
    <property type="match status" value="1"/>
</dbReference>
<dbReference type="EC" id="3.1.30.-" evidence="3"/>
<dbReference type="EMBL" id="SNRY01008030">
    <property type="protein sequence ID" value="KAA6309271.1"/>
    <property type="molecule type" value="Genomic_DNA"/>
</dbReference>
<dbReference type="AlphaFoldDB" id="A0A5J4PKA0"/>
<sequence>MVQTKKKRPVRKKREKKKEKSLRLVLRCFIFLFLLGTVLFFACQCFCVRQQPEHKNVDIATYPKLEIPQSLSNRREQIIFHTSYTVSYNELWRLPNWVAYELTRSETRGTEKRSNRFIADPQIKGASAANKDYLHSGYDKGHLAPAAD</sequence>
<gene>
    <name evidence="3" type="ORF">EZS27_039199</name>
</gene>
<keyword evidence="1" id="KW-0472">Membrane</keyword>
<evidence type="ECO:0000259" key="2">
    <source>
        <dbReference type="Pfam" id="PF01223"/>
    </source>
</evidence>
<dbReference type="InterPro" id="IPR044929">
    <property type="entry name" value="DNA/RNA_non-sp_Endonuclease_sf"/>
</dbReference>
<dbReference type="PANTHER" id="PTHR13966">
    <property type="entry name" value="ENDONUCLEASE RELATED"/>
    <property type="match status" value="1"/>
</dbReference>
<keyword evidence="3" id="KW-0378">Hydrolase</keyword>
<evidence type="ECO:0000313" key="3">
    <source>
        <dbReference type="EMBL" id="KAA6309271.1"/>
    </source>
</evidence>
<feature type="non-terminal residue" evidence="3">
    <location>
        <position position="148"/>
    </location>
</feature>